<proteinExistence type="predicted"/>
<gene>
    <name evidence="2" type="ORF">ILEXP_LOCUS26415</name>
</gene>
<dbReference type="EMBL" id="CAUOFW020003062">
    <property type="protein sequence ID" value="CAK9157846.1"/>
    <property type="molecule type" value="Genomic_DNA"/>
</dbReference>
<keyword evidence="3" id="KW-1185">Reference proteome</keyword>
<name>A0ABC8SKZ2_9AQUA</name>
<sequence>MASFLFLFQIFLEFLGLGCLAAGLEAAGEKMKANPRFELSCDFENHYTVLELPCSVIAAAMWVVDRFINPEWEMNGWTMVTALGFAHIFS</sequence>
<feature type="chain" id="PRO_5044752603" evidence="1">
    <location>
        <begin position="27"/>
        <end position="90"/>
    </location>
</feature>
<evidence type="ECO:0000313" key="2">
    <source>
        <dbReference type="EMBL" id="CAK9157846.1"/>
    </source>
</evidence>
<dbReference type="AlphaFoldDB" id="A0ABC8SKZ2"/>
<keyword evidence="1" id="KW-0732">Signal</keyword>
<evidence type="ECO:0000313" key="3">
    <source>
        <dbReference type="Proteomes" id="UP001642360"/>
    </source>
</evidence>
<protein>
    <submittedName>
        <fullName evidence="2">Uncharacterized protein</fullName>
    </submittedName>
</protein>
<reference evidence="2 3" key="1">
    <citation type="submission" date="2024-02" db="EMBL/GenBank/DDBJ databases">
        <authorList>
            <person name="Vignale AGUSTIN F."/>
            <person name="Sosa J E."/>
            <person name="Modenutti C."/>
        </authorList>
    </citation>
    <scope>NUCLEOTIDE SEQUENCE [LARGE SCALE GENOMIC DNA]</scope>
</reference>
<comment type="caution">
    <text evidence="2">The sequence shown here is derived from an EMBL/GenBank/DDBJ whole genome shotgun (WGS) entry which is preliminary data.</text>
</comment>
<accession>A0ABC8SKZ2</accession>
<evidence type="ECO:0000256" key="1">
    <source>
        <dbReference type="SAM" id="SignalP"/>
    </source>
</evidence>
<organism evidence="2 3">
    <name type="scientific">Ilex paraguariensis</name>
    <name type="common">yerba mate</name>
    <dbReference type="NCBI Taxonomy" id="185542"/>
    <lineage>
        <taxon>Eukaryota</taxon>
        <taxon>Viridiplantae</taxon>
        <taxon>Streptophyta</taxon>
        <taxon>Embryophyta</taxon>
        <taxon>Tracheophyta</taxon>
        <taxon>Spermatophyta</taxon>
        <taxon>Magnoliopsida</taxon>
        <taxon>eudicotyledons</taxon>
        <taxon>Gunneridae</taxon>
        <taxon>Pentapetalae</taxon>
        <taxon>asterids</taxon>
        <taxon>campanulids</taxon>
        <taxon>Aquifoliales</taxon>
        <taxon>Aquifoliaceae</taxon>
        <taxon>Ilex</taxon>
    </lineage>
</organism>
<dbReference type="Proteomes" id="UP001642360">
    <property type="component" value="Unassembled WGS sequence"/>
</dbReference>
<feature type="non-terminal residue" evidence="2">
    <location>
        <position position="90"/>
    </location>
</feature>
<feature type="signal peptide" evidence="1">
    <location>
        <begin position="1"/>
        <end position="26"/>
    </location>
</feature>